<organism evidence="1 2">
    <name type="scientific">Caligus rogercresseyi</name>
    <name type="common">Sea louse</name>
    <dbReference type="NCBI Taxonomy" id="217165"/>
    <lineage>
        <taxon>Eukaryota</taxon>
        <taxon>Metazoa</taxon>
        <taxon>Ecdysozoa</taxon>
        <taxon>Arthropoda</taxon>
        <taxon>Crustacea</taxon>
        <taxon>Multicrustacea</taxon>
        <taxon>Hexanauplia</taxon>
        <taxon>Copepoda</taxon>
        <taxon>Siphonostomatoida</taxon>
        <taxon>Caligidae</taxon>
        <taxon>Caligus</taxon>
    </lineage>
</organism>
<dbReference type="EMBL" id="CP045907">
    <property type="protein sequence ID" value="QQP35229.1"/>
    <property type="molecule type" value="Genomic_DNA"/>
</dbReference>
<dbReference type="GO" id="GO:0006044">
    <property type="term" value="P:N-acetylglucosamine metabolic process"/>
    <property type="evidence" value="ECO:0007669"/>
    <property type="project" value="TreeGrafter"/>
</dbReference>
<dbReference type="InterPro" id="IPR027417">
    <property type="entry name" value="P-loop_NTPase"/>
</dbReference>
<dbReference type="PANTHER" id="PTHR10704">
    <property type="entry name" value="CARBOHYDRATE SULFOTRANSFERASE"/>
    <property type="match status" value="1"/>
</dbReference>
<dbReference type="SUPFAM" id="SSF52540">
    <property type="entry name" value="P-loop containing nucleoside triphosphate hydrolases"/>
    <property type="match status" value="1"/>
</dbReference>
<sequence>MGDILKSHPATFYHYEPLLHYGIHQVRPSNPKLAQDALRVLKSLLQCNYEGLDDYISYGKSHYWLFTHNERLWDHCRKGQNPACWAPSTLQRICSLHPFQSLKTVRLRLELARDILEDKALLHTKILHISRKHRDWCPGQPDCDEPDHLCSDLLADYSAAVALLRDYPSRFMVFRYEDFSQDPYIHSETVLRFFNFAYTESIRDFLRSHTGVNKGGVSSTFRDSNKAPYHWIKDLSPEEVRRIQGPCREAMKAWGYIPMGERDYIEPQGFKPLGNYTLRGG</sequence>
<name>A0A7T8JUP8_CALRO</name>
<dbReference type="PANTHER" id="PTHR10704:SF44">
    <property type="entry name" value="LD35051P-RELATED"/>
    <property type="match status" value="1"/>
</dbReference>
<dbReference type="OrthoDB" id="6138663at2759"/>
<keyword evidence="1" id="KW-0808">Transferase</keyword>
<dbReference type="GO" id="GO:0001517">
    <property type="term" value="F:N-acetylglucosamine 6-O-sulfotransferase activity"/>
    <property type="evidence" value="ECO:0007669"/>
    <property type="project" value="TreeGrafter"/>
</dbReference>
<reference evidence="2" key="1">
    <citation type="submission" date="2021-01" db="EMBL/GenBank/DDBJ databases">
        <title>Caligus Genome Assembly.</title>
        <authorList>
            <person name="Gallardo-Escarate C."/>
        </authorList>
    </citation>
    <scope>NUCLEOTIDE SEQUENCE [LARGE SCALE GENOMIC DNA]</scope>
</reference>
<protein>
    <submittedName>
        <fullName evidence="1">Carbohydrate sulfotransferase 4like</fullName>
    </submittedName>
</protein>
<gene>
    <name evidence="1" type="ORF">FKW44_023390</name>
</gene>
<dbReference type="InterPro" id="IPR051135">
    <property type="entry name" value="Gal/GlcNAc/GalNAc_ST"/>
</dbReference>
<dbReference type="Proteomes" id="UP000595437">
    <property type="component" value="Chromosome 18"/>
</dbReference>
<dbReference type="Gene3D" id="3.40.50.300">
    <property type="entry name" value="P-loop containing nucleotide triphosphate hydrolases"/>
    <property type="match status" value="1"/>
</dbReference>
<accession>A0A7T8JUP8</accession>
<dbReference type="GO" id="GO:0006790">
    <property type="term" value="P:sulfur compound metabolic process"/>
    <property type="evidence" value="ECO:0007669"/>
    <property type="project" value="TreeGrafter"/>
</dbReference>
<keyword evidence="2" id="KW-1185">Reference proteome</keyword>
<dbReference type="AlphaFoldDB" id="A0A7T8JUP8"/>
<proteinExistence type="predicted"/>
<evidence type="ECO:0000313" key="1">
    <source>
        <dbReference type="EMBL" id="QQP35229.1"/>
    </source>
</evidence>
<evidence type="ECO:0000313" key="2">
    <source>
        <dbReference type="Proteomes" id="UP000595437"/>
    </source>
</evidence>